<keyword evidence="1" id="KW-0378">Hydrolase</keyword>
<dbReference type="SUPFAM" id="SSF55383">
    <property type="entry name" value="Copper amine oxidase, domain N"/>
    <property type="match status" value="1"/>
</dbReference>
<dbReference type="Pfam" id="PF01520">
    <property type="entry name" value="Amidase_3"/>
    <property type="match status" value="1"/>
</dbReference>
<dbReference type="Pfam" id="PF11741">
    <property type="entry name" value="AMIN"/>
    <property type="match status" value="2"/>
</dbReference>
<sequence>MNKWKIALSFLLIFTFLATPALAANNDKITVSMDGKSYSVKEIPVVIDGQAIYSDIPTFIHPVLDYTLVPIRFLVERYGAEVNWDQKTKTATVLHEGKEIKITINSEYIYVDGEKRDIVGGTTPKLVTFSNKESRTMVPLRVVSEALGFEVGWDRVNRLPYINTNRSEEENGNENINKKVISNVIVGKGSTNIPKITIAGNEELNYTTTVLKDPNRLVIDLEDAVLDLKDNISFEGGVGKIEVNSYPIEQVSISQFSSSPDMVRIVVNLMEERDFDIFSSDDGKSLTLSFVNRVKGIESQLVDGKEALIIHSAEKPEVKTFNLFNPTRIVIDLLDSSLEGGTYFSYDYNIGFIKGIRVSQFKPDGLYKAEDRIVRLVLDIKEGISDPNVSIDWRDNNLIVIPQTSLGEVIDYFTDGKDRLVTINAKEKTGYDIEYAREDNIMIITMPSKVLDIEEGYMNIGDGLINDITLSKEDLLAKITIKFRRGVEYRILSDEIDEKISLSFNRAESVKPSDRIIVIDPGHGGSDPGAVHNGTKEKDVNLKVSLKLNDRLCELGYNTIMTRDSDISVERKERAMIANYHNADLFISIHSNSYTASPNVSGIQVLYHAHDKAKVKKEETVALAKIMLEELVKGTGAADKGIIPRERTVVIRDTEMPSVLIELGFLTNEKEAQLLNDDEYQNILVESIIKGIEKYFDLY</sequence>
<dbReference type="EMBL" id="FNNG01000018">
    <property type="protein sequence ID" value="SDX74667.1"/>
    <property type="molecule type" value="Genomic_DNA"/>
</dbReference>
<proteinExistence type="predicted"/>
<dbReference type="Gene3D" id="3.40.630.40">
    <property type="entry name" value="Zn-dependent exopeptidases"/>
    <property type="match status" value="1"/>
</dbReference>
<evidence type="ECO:0000259" key="3">
    <source>
        <dbReference type="SMART" id="SM00646"/>
    </source>
</evidence>
<keyword evidence="2" id="KW-0732">Signal</keyword>
<evidence type="ECO:0000256" key="1">
    <source>
        <dbReference type="ARBA" id="ARBA00022801"/>
    </source>
</evidence>
<dbReference type="RefSeq" id="WP_093754817.1">
    <property type="nucleotide sequence ID" value="NZ_FNNG01000018.1"/>
</dbReference>
<dbReference type="InterPro" id="IPR036582">
    <property type="entry name" value="Mao_N_sf"/>
</dbReference>
<dbReference type="SUPFAM" id="SSF53187">
    <property type="entry name" value="Zn-dependent exopeptidases"/>
    <property type="match status" value="1"/>
</dbReference>
<dbReference type="SMART" id="SM00646">
    <property type="entry name" value="Ami_3"/>
    <property type="match status" value="1"/>
</dbReference>
<name>A0A1H3E7S0_9FIRM</name>
<keyword evidence="5" id="KW-1185">Reference proteome</keyword>
<dbReference type="AlphaFoldDB" id="A0A1H3E7S0"/>
<evidence type="ECO:0000313" key="4">
    <source>
        <dbReference type="EMBL" id="SDX74667.1"/>
    </source>
</evidence>
<feature type="signal peptide" evidence="2">
    <location>
        <begin position="1"/>
        <end position="23"/>
    </location>
</feature>
<protein>
    <submittedName>
        <fullName evidence="4">N-acetylmuramoyl-L-alanine amidase</fullName>
    </submittedName>
</protein>
<dbReference type="Gene3D" id="2.60.40.3500">
    <property type="match status" value="1"/>
</dbReference>
<evidence type="ECO:0000256" key="2">
    <source>
        <dbReference type="SAM" id="SignalP"/>
    </source>
</evidence>
<organism evidence="4 5">
    <name type="scientific">Tepidimicrobium xylanilyticum</name>
    <dbReference type="NCBI Taxonomy" id="1123352"/>
    <lineage>
        <taxon>Bacteria</taxon>
        <taxon>Bacillati</taxon>
        <taxon>Bacillota</taxon>
        <taxon>Tissierellia</taxon>
        <taxon>Tissierellales</taxon>
        <taxon>Tepidimicrobiaceae</taxon>
        <taxon>Tepidimicrobium</taxon>
    </lineage>
</organism>
<dbReference type="PANTHER" id="PTHR30404">
    <property type="entry name" value="N-ACETYLMURAMOYL-L-ALANINE AMIDASE"/>
    <property type="match status" value="1"/>
</dbReference>
<dbReference type="InterPro" id="IPR012854">
    <property type="entry name" value="Cu_amine_oxidase-like_N"/>
</dbReference>
<dbReference type="CDD" id="cd02696">
    <property type="entry name" value="MurNAc-LAA"/>
    <property type="match status" value="1"/>
</dbReference>
<dbReference type="GO" id="GO:0030288">
    <property type="term" value="C:outer membrane-bounded periplasmic space"/>
    <property type="evidence" value="ECO:0007669"/>
    <property type="project" value="TreeGrafter"/>
</dbReference>
<feature type="domain" description="MurNAc-LAA" evidence="3">
    <location>
        <begin position="575"/>
        <end position="693"/>
    </location>
</feature>
<dbReference type="Proteomes" id="UP000198828">
    <property type="component" value="Unassembled WGS sequence"/>
</dbReference>
<evidence type="ECO:0000313" key="5">
    <source>
        <dbReference type="Proteomes" id="UP000198828"/>
    </source>
</evidence>
<dbReference type="InterPro" id="IPR050695">
    <property type="entry name" value="N-acetylmuramoyl_amidase_3"/>
</dbReference>
<dbReference type="InterPro" id="IPR021731">
    <property type="entry name" value="AMIN_dom"/>
</dbReference>
<dbReference type="Pfam" id="PF07833">
    <property type="entry name" value="Cu_amine_oxidN1"/>
    <property type="match status" value="1"/>
</dbReference>
<dbReference type="Gene3D" id="3.30.457.10">
    <property type="entry name" value="Copper amine oxidase-like, N-terminal domain"/>
    <property type="match status" value="1"/>
</dbReference>
<dbReference type="GO" id="GO:0008745">
    <property type="term" value="F:N-acetylmuramoyl-L-alanine amidase activity"/>
    <property type="evidence" value="ECO:0007669"/>
    <property type="project" value="InterPro"/>
</dbReference>
<dbReference type="InterPro" id="IPR002508">
    <property type="entry name" value="MurNAc-LAA_cat"/>
</dbReference>
<feature type="chain" id="PRO_5011633231" evidence="2">
    <location>
        <begin position="24"/>
        <end position="699"/>
    </location>
</feature>
<dbReference type="OrthoDB" id="9806267at2"/>
<dbReference type="GO" id="GO:0009253">
    <property type="term" value="P:peptidoglycan catabolic process"/>
    <property type="evidence" value="ECO:0007669"/>
    <property type="project" value="InterPro"/>
</dbReference>
<reference evidence="4 5" key="1">
    <citation type="submission" date="2016-10" db="EMBL/GenBank/DDBJ databases">
        <authorList>
            <person name="de Groot N.N."/>
        </authorList>
    </citation>
    <scope>NUCLEOTIDE SEQUENCE [LARGE SCALE GENOMIC DNA]</scope>
    <source>
        <strain evidence="4 5">DSM 23310</strain>
    </source>
</reference>
<gene>
    <name evidence="4" type="ORF">SAMN05660923_02852</name>
</gene>
<accession>A0A1H3E7S0</accession>
<dbReference type="PANTHER" id="PTHR30404:SF0">
    <property type="entry name" value="N-ACETYLMURAMOYL-L-ALANINE AMIDASE AMIC"/>
    <property type="match status" value="1"/>
</dbReference>